<sequence>MLVECIMNDDCWDENMCTEDICIDWNCEYPPLPDGTWCDDWDPFTTDDQCIYGTCTGTYDSDDDGWSDDVDCAPFDPSINPGAEELCDGIDNDCNPASPDGSDDFLTGSPCDGMDSDLCVEGTYYCSGGGFMECSDSTGSSIDVCDGLDNDCDSSSSDGSEDPLIGSLCDGLDSDLCQEGNYYCSAGSMVCSDNTGNNIELCDSLDNDCDGMVDEGCF</sequence>
<accession>X0WKP2</accession>
<gene>
    <name evidence="1" type="ORF">S01H1_37645</name>
</gene>
<organism evidence="1">
    <name type="scientific">marine sediment metagenome</name>
    <dbReference type="NCBI Taxonomy" id="412755"/>
    <lineage>
        <taxon>unclassified sequences</taxon>
        <taxon>metagenomes</taxon>
        <taxon>ecological metagenomes</taxon>
    </lineage>
</organism>
<dbReference type="AlphaFoldDB" id="X0WKP2"/>
<protein>
    <submittedName>
        <fullName evidence="1">Uncharacterized protein</fullName>
    </submittedName>
</protein>
<comment type="caution">
    <text evidence="1">The sequence shown here is derived from an EMBL/GenBank/DDBJ whole genome shotgun (WGS) entry which is preliminary data.</text>
</comment>
<dbReference type="Pfam" id="PF11617">
    <property type="entry name" value="Cu-binding_MopE"/>
    <property type="match status" value="3"/>
</dbReference>
<evidence type="ECO:0000313" key="1">
    <source>
        <dbReference type="EMBL" id="GAG13266.1"/>
    </source>
</evidence>
<name>X0WKP2_9ZZZZ</name>
<dbReference type="InterPro" id="IPR021655">
    <property type="entry name" value="Put_metal-bd"/>
</dbReference>
<dbReference type="EMBL" id="BARS01023649">
    <property type="protein sequence ID" value="GAG13266.1"/>
    <property type="molecule type" value="Genomic_DNA"/>
</dbReference>
<proteinExistence type="predicted"/>
<reference evidence="1" key="1">
    <citation type="journal article" date="2014" name="Front. Microbiol.">
        <title>High frequency of phylogenetically diverse reductive dehalogenase-homologous genes in deep subseafloor sedimentary metagenomes.</title>
        <authorList>
            <person name="Kawai M."/>
            <person name="Futagami T."/>
            <person name="Toyoda A."/>
            <person name="Takaki Y."/>
            <person name="Nishi S."/>
            <person name="Hori S."/>
            <person name="Arai W."/>
            <person name="Tsubouchi T."/>
            <person name="Morono Y."/>
            <person name="Uchiyama I."/>
            <person name="Ito T."/>
            <person name="Fujiyama A."/>
            <person name="Inagaki F."/>
            <person name="Takami H."/>
        </authorList>
    </citation>
    <scope>NUCLEOTIDE SEQUENCE</scope>
    <source>
        <strain evidence="1">Expedition CK06-06</strain>
    </source>
</reference>